<reference evidence="2 3" key="1">
    <citation type="journal article" date="2017" name="Int. J. Syst. Evol. Microbiol.">
        <title>Jeotgalibaca porci sp. nov. and Jeotgalibaca arthritidis sp. nov., isolated from pigs, and emended description of the genus Jeotgalibaca.</title>
        <authorList>
            <person name="Zamora L."/>
            <person name="Perez-Sancho M."/>
            <person name="Dominguez L."/>
            <person name="Fernandez-Garayzabal J.F."/>
            <person name="Vela A.I."/>
        </authorList>
    </citation>
    <scope>NUCLEOTIDE SEQUENCE [LARGE SCALE GENOMIC DNA]</scope>
    <source>
        <strain evidence="2 3">CCUG 69148</strain>
    </source>
</reference>
<dbReference type="GeneID" id="94552270"/>
<dbReference type="AlphaFoldDB" id="A0A6G7WG22"/>
<evidence type="ECO:0000313" key="2">
    <source>
        <dbReference type="EMBL" id="QIK51157.1"/>
    </source>
</evidence>
<feature type="transmembrane region" description="Helical" evidence="1">
    <location>
        <begin position="9"/>
        <end position="26"/>
    </location>
</feature>
<name>A0A6G7WG22_9LACT</name>
<keyword evidence="1" id="KW-0472">Membrane</keyword>
<dbReference type="EMBL" id="CP049889">
    <property type="protein sequence ID" value="QIK51157.1"/>
    <property type="molecule type" value="Genomic_DNA"/>
</dbReference>
<proteinExistence type="predicted"/>
<accession>A0A6G7WG22</accession>
<feature type="transmembrane region" description="Helical" evidence="1">
    <location>
        <begin position="32"/>
        <end position="53"/>
    </location>
</feature>
<sequence>MRLKKMTRLILFVIGFVGLFIYTMAFPGTLSWFVLLFYSLVAGVVWLSTAVIWRQITVTPRRVRLLSLWPLLIPTLTVHVENKVTAMSAFLRWRFDLETQLPRGHYDTVRIETVGADFFGFFHQQSKRKIAVDIDIYPEIVPLYKLSHHPEIRRYLKVNAPEIRQIRDYMFQDPMKNVDWKASFRRDKLMVKEYEKESEPRLHLIFIGYQSPMFEQLLSVAYSALIEWQSQLEVRMDLIGGDSFLTIEPNPDKAALFAEWQQMDLKHGKAIVFAQEALVEELRTSRQEPFLIVTEAGEAQ</sequence>
<dbReference type="PANTHER" id="PTHR34351:SF1">
    <property type="entry name" value="SLR1927 PROTEIN"/>
    <property type="match status" value="1"/>
</dbReference>
<protein>
    <submittedName>
        <fullName evidence="2">DUF58 domain-containing protein</fullName>
    </submittedName>
</protein>
<dbReference type="PANTHER" id="PTHR34351">
    <property type="entry name" value="SLR1927 PROTEIN-RELATED"/>
    <property type="match status" value="1"/>
</dbReference>
<keyword evidence="1" id="KW-0812">Transmembrane</keyword>
<keyword evidence="3" id="KW-1185">Reference proteome</keyword>
<dbReference type="RefSeq" id="WP_166062206.1">
    <property type="nucleotide sequence ID" value="NZ_CP049889.1"/>
</dbReference>
<keyword evidence="1" id="KW-1133">Transmembrane helix</keyword>
<organism evidence="2 3">
    <name type="scientific">Jeotgalibaca porci</name>
    <dbReference type="NCBI Taxonomy" id="1868793"/>
    <lineage>
        <taxon>Bacteria</taxon>
        <taxon>Bacillati</taxon>
        <taxon>Bacillota</taxon>
        <taxon>Bacilli</taxon>
        <taxon>Lactobacillales</taxon>
        <taxon>Carnobacteriaceae</taxon>
        <taxon>Jeotgalibaca</taxon>
    </lineage>
</organism>
<dbReference type="KEGG" id="jpo:G7058_03200"/>
<evidence type="ECO:0000313" key="3">
    <source>
        <dbReference type="Proteomes" id="UP000501830"/>
    </source>
</evidence>
<gene>
    <name evidence="2" type="ORF">G7058_03200</name>
</gene>
<dbReference type="Proteomes" id="UP000501830">
    <property type="component" value="Chromosome"/>
</dbReference>
<evidence type="ECO:0000256" key="1">
    <source>
        <dbReference type="SAM" id="Phobius"/>
    </source>
</evidence>